<dbReference type="GO" id="GO:0004565">
    <property type="term" value="F:beta-galactosidase activity"/>
    <property type="evidence" value="ECO:0007669"/>
    <property type="project" value="InterPro"/>
</dbReference>
<evidence type="ECO:0000313" key="3">
    <source>
        <dbReference type="EMBL" id="BBA47367.1"/>
    </source>
</evidence>
<dbReference type="EMBL" id="AP018131">
    <property type="protein sequence ID" value="BBA47367.1"/>
    <property type="molecule type" value="Genomic_DNA"/>
</dbReference>
<evidence type="ECO:0008006" key="5">
    <source>
        <dbReference type="Google" id="ProtNLM"/>
    </source>
</evidence>
<dbReference type="InterPro" id="IPR013738">
    <property type="entry name" value="Beta_galactosidase_Trimer"/>
</dbReference>
<accession>A0A286TAY5</accession>
<protein>
    <recommendedName>
        <fullName evidence="5">Beta-galactosidase</fullName>
    </recommendedName>
</protein>
<organism evidence="3 4">
    <name type="scientific">Bifidobacterium bifidum LMG 13195</name>
    <dbReference type="NCBI Taxonomy" id="1207542"/>
    <lineage>
        <taxon>Bacteria</taxon>
        <taxon>Bacillati</taxon>
        <taxon>Actinomycetota</taxon>
        <taxon>Actinomycetes</taxon>
        <taxon>Bifidobacteriales</taxon>
        <taxon>Bifidobacteriaceae</taxon>
        <taxon>Bifidobacterium</taxon>
    </lineage>
</organism>
<sequence length="131" mass="13805">MITSTADTSTVLASYKAERWTGMNEVPAIVANGYGDGRTVYVGCRLGRQGLAKSLPAMLGSMGLSDLAGDGRVLRVERADAAAASHFEFVFNRTHEPVTVDVEGEAIAASLAHVDDGRATIDPTGVVVLRR</sequence>
<gene>
    <name evidence="3" type="ORF">BBJK_00476</name>
</gene>
<dbReference type="GO" id="GO:0006012">
    <property type="term" value="P:galactose metabolic process"/>
    <property type="evidence" value="ECO:0007669"/>
    <property type="project" value="InterPro"/>
</dbReference>
<proteinExistence type="predicted"/>
<dbReference type="InterPro" id="IPR013780">
    <property type="entry name" value="Glyco_hydro_b"/>
</dbReference>
<dbReference type="Gene3D" id="3.40.50.880">
    <property type="match status" value="1"/>
</dbReference>
<evidence type="ECO:0000259" key="1">
    <source>
        <dbReference type="Pfam" id="PF08532"/>
    </source>
</evidence>
<reference evidence="3 4" key="1">
    <citation type="journal article" date="2017" name="Biosci. Biotechnol. Biochem.">
        <title>Identification and characterization of a sulfoglycosidase from Bifidobacterium bifidum implicated in mucin glycan utilization.</title>
        <authorList>
            <person name="Katoh T."/>
            <person name="Maeshibu T."/>
            <person name="Kikkawa K."/>
            <person name="Gotoh A."/>
            <person name="Tomabechi Y."/>
            <person name="Nakamura M."/>
            <person name="Liao W.-H."/>
            <person name="Yamaguchi M."/>
            <person name="Ashida H."/>
            <person name="Yamamoto K."/>
            <person name="Katayama T."/>
        </authorList>
    </citation>
    <scope>NUCLEOTIDE SEQUENCE [LARGE SCALE GENOMIC DNA]</scope>
    <source>
        <strain evidence="3 4">JCM 7004</strain>
    </source>
</reference>
<feature type="domain" description="Beta-galactosidase C-terminal" evidence="2">
    <location>
        <begin position="82"/>
        <end position="131"/>
    </location>
</feature>
<name>A0A286TAY5_BIFBI</name>
<dbReference type="Pfam" id="PF08533">
    <property type="entry name" value="Glyco_hydro_42C"/>
    <property type="match status" value="1"/>
</dbReference>
<evidence type="ECO:0000259" key="2">
    <source>
        <dbReference type="Pfam" id="PF08533"/>
    </source>
</evidence>
<dbReference type="Pfam" id="PF08532">
    <property type="entry name" value="Glyco_hydro_42M"/>
    <property type="match status" value="1"/>
</dbReference>
<dbReference type="InterPro" id="IPR029062">
    <property type="entry name" value="Class_I_gatase-like"/>
</dbReference>
<dbReference type="AlphaFoldDB" id="A0A286TAY5"/>
<dbReference type="InterPro" id="IPR013739">
    <property type="entry name" value="Beta_galactosidase_C"/>
</dbReference>
<feature type="domain" description="Beta-galactosidase trimerisation" evidence="1">
    <location>
        <begin position="6"/>
        <end position="64"/>
    </location>
</feature>
<evidence type="ECO:0000313" key="4">
    <source>
        <dbReference type="Proteomes" id="UP000262177"/>
    </source>
</evidence>
<dbReference type="Proteomes" id="UP000262177">
    <property type="component" value="Chromosome"/>
</dbReference>
<dbReference type="Gene3D" id="2.60.40.1180">
    <property type="entry name" value="Golgi alpha-mannosidase II"/>
    <property type="match status" value="1"/>
</dbReference>